<dbReference type="PROSITE" id="PS50932">
    <property type="entry name" value="HTH_LACI_2"/>
    <property type="match status" value="1"/>
</dbReference>
<dbReference type="Proteomes" id="UP001209654">
    <property type="component" value="Unassembled WGS sequence"/>
</dbReference>
<evidence type="ECO:0000313" key="5">
    <source>
        <dbReference type="EMBL" id="GLB68070.1"/>
    </source>
</evidence>
<dbReference type="InterPro" id="IPR010982">
    <property type="entry name" value="Lambda_DNA-bd_dom_sf"/>
</dbReference>
<dbReference type="CDD" id="cd06267">
    <property type="entry name" value="PBP1_LacI_sugar_binding-like"/>
    <property type="match status" value="1"/>
</dbReference>
<sequence length="373" mass="39498">MTGTGIDGVARALGVSTATVSRALRGLPGVSAATRDRVLAAAEELGYVPSSSAAHLASGRTMALGVLLPRIDEWYFAAALEGVDRALRAAGYDLVVFSLGGSGRNRERVFHRSMLRKRIDGLLVMCMELTPEELAALQQLDYPSLTVGGYVEGLRNVSIDDSAAAGDAVDHLVSLGHRKIAYLAGGDGHGVHFSVPARREAAFRRSLARHGLPVRPEWMVFGDFRFGAAKEAAERLLGAPGERPTAVFASSDEMAFGVLAAAQELGVRVPEELSVIGIDDHDFAGPLGLTTVRQDPREQGSCAAGLLLAELRGHPAQANPPWQPHRLVVRRSTGPPAGAPGFDRPGPTLHGEETAARKLFVGPVDFRSARSTP</sequence>
<proteinExistence type="predicted"/>
<organism evidence="5 6">
    <name type="scientific">Arthrobacter mangrovi</name>
    <dbReference type="NCBI Taxonomy" id="2966350"/>
    <lineage>
        <taxon>Bacteria</taxon>
        <taxon>Bacillati</taxon>
        <taxon>Actinomycetota</taxon>
        <taxon>Actinomycetes</taxon>
        <taxon>Micrococcales</taxon>
        <taxon>Micrococcaceae</taxon>
        <taxon>Arthrobacter</taxon>
    </lineage>
</organism>
<dbReference type="SUPFAM" id="SSF53822">
    <property type="entry name" value="Periplasmic binding protein-like I"/>
    <property type="match status" value="1"/>
</dbReference>
<keyword evidence="6" id="KW-1185">Reference proteome</keyword>
<feature type="domain" description="HTH lacI-type" evidence="4">
    <location>
        <begin position="9"/>
        <end position="58"/>
    </location>
</feature>
<protein>
    <submittedName>
        <fullName evidence="5">DNA-binding transcriptional regulator CytR</fullName>
    </submittedName>
</protein>
<dbReference type="Pfam" id="PF00356">
    <property type="entry name" value="LacI"/>
    <property type="match status" value="1"/>
</dbReference>
<dbReference type="GO" id="GO:0003677">
    <property type="term" value="F:DNA binding"/>
    <property type="evidence" value="ECO:0007669"/>
    <property type="project" value="UniProtKB-KW"/>
</dbReference>
<gene>
    <name evidence="5" type="ORF">AHIS1636_25120</name>
</gene>
<dbReference type="EMBL" id="BRVS01000012">
    <property type="protein sequence ID" value="GLB68070.1"/>
    <property type="molecule type" value="Genomic_DNA"/>
</dbReference>
<name>A0ABQ5MVV2_9MICC</name>
<reference evidence="5 6" key="1">
    <citation type="journal article" date="2023" name="Int. J. Syst. Evol. Microbiol.">
        <title>Arthrobacter mangrovi sp. nov., an actinobacterium isolated from the rhizosphere of a mangrove.</title>
        <authorList>
            <person name="Hamada M."/>
            <person name="Saitou S."/>
            <person name="Enomoto N."/>
            <person name="Nanri K."/>
            <person name="Hidaka K."/>
            <person name="Miura T."/>
            <person name="Tamura T."/>
        </authorList>
    </citation>
    <scope>NUCLEOTIDE SEQUENCE [LARGE SCALE GENOMIC DNA]</scope>
    <source>
        <strain evidence="5 6">NBRC 112813</strain>
    </source>
</reference>
<comment type="caution">
    <text evidence="5">The sequence shown here is derived from an EMBL/GenBank/DDBJ whole genome shotgun (WGS) entry which is preliminary data.</text>
</comment>
<dbReference type="PANTHER" id="PTHR30146:SF153">
    <property type="entry name" value="LACTOSE OPERON REPRESSOR"/>
    <property type="match status" value="1"/>
</dbReference>
<dbReference type="SUPFAM" id="SSF47413">
    <property type="entry name" value="lambda repressor-like DNA-binding domains"/>
    <property type="match status" value="1"/>
</dbReference>
<dbReference type="Pfam" id="PF13377">
    <property type="entry name" value="Peripla_BP_3"/>
    <property type="match status" value="1"/>
</dbReference>
<evidence type="ECO:0000259" key="4">
    <source>
        <dbReference type="PROSITE" id="PS50932"/>
    </source>
</evidence>
<keyword evidence="1" id="KW-0805">Transcription regulation</keyword>
<evidence type="ECO:0000313" key="6">
    <source>
        <dbReference type="Proteomes" id="UP001209654"/>
    </source>
</evidence>
<keyword evidence="2 5" id="KW-0238">DNA-binding</keyword>
<dbReference type="Gene3D" id="3.40.50.2300">
    <property type="match status" value="2"/>
</dbReference>
<dbReference type="PANTHER" id="PTHR30146">
    <property type="entry name" value="LACI-RELATED TRANSCRIPTIONAL REPRESSOR"/>
    <property type="match status" value="1"/>
</dbReference>
<dbReference type="Gene3D" id="1.10.260.40">
    <property type="entry name" value="lambda repressor-like DNA-binding domains"/>
    <property type="match status" value="1"/>
</dbReference>
<keyword evidence="3" id="KW-0804">Transcription</keyword>
<dbReference type="InterPro" id="IPR000843">
    <property type="entry name" value="HTH_LacI"/>
</dbReference>
<evidence type="ECO:0000256" key="1">
    <source>
        <dbReference type="ARBA" id="ARBA00023015"/>
    </source>
</evidence>
<dbReference type="InterPro" id="IPR046335">
    <property type="entry name" value="LacI/GalR-like_sensor"/>
</dbReference>
<dbReference type="RefSeq" id="WP_264796173.1">
    <property type="nucleotide sequence ID" value="NZ_BRVS01000012.1"/>
</dbReference>
<dbReference type="CDD" id="cd01392">
    <property type="entry name" value="HTH_LacI"/>
    <property type="match status" value="1"/>
</dbReference>
<accession>A0ABQ5MVV2</accession>
<dbReference type="SMART" id="SM00354">
    <property type="entry name" value="HTH_LACI"/>
    <property type="match status" value="1"/>
</dbReference>
<evidence type="ECO:0000256" key="3">
    <source>
        <dbReference type="ARBA" id="ARBA00023163"/>
    </source>
</evidence>
<dbReference type="InterPro" id="IPR028082">
    <property type="entry name" value="Peripla_BP_I"/>
</dbReference>
<evidence type="ECO:0000256" key="2">
    <source>
        <dbReference type="ARBA" id="ARBA00023125"/>
    </source>
</evidence>